<dbReference type="EMBL" id="CAJOAX010007080">
    <property type="protein sequence ID" value="CAF3999893.1"/>
    <property type="molecule type" value="Genomic_DNA"/>
</dbReference>
<dbReference type="Proteomes" id="UP000663823">
    <property type="component" value="Unassembled WGS sequence"/>
</dbReference>
<comment type="caution">
    <text evidence="1">The sequence shown here is derived from an EMBL/GenBank/DDBJ whole genome shotgun (WGS) entry which is preliminary data.</text>
</comment>
<sequence length="50" mass="5648">GCADGGIEWIQVDWADATKRVTFESGQLFKGLEGFIVNLQQMREEYVAQL</sequence>
<name>A0A819NUF7_9BILA</name>
<organism evidence="1 2">
    <name type="scientific">Rotaria sordida</name>
    <dbReference type="NCBI Taxonomy" id="392033"/>
    <lineage>
        <taxon>Eukaryota</taxon>
        <taxon>Metazoa</taxon>
        <taxon>Spiralia</taxon>
        <taxon>Gnathifera</taxon>
        <taxon>Rotifera</taxon>
        <taxon>Eurotatoria</taxon>
        <taxon>Bdelloidea</taxon>
        <taxon>Philodinida</taxon>
        <taxon>Philodinidae</taxon>
        <taxon>Rotaria</taxon>
    </lineage>
</organism>
<protein>
    <submittedName>
        <fullName evidence="1">Uncharacterized protein</fullName>
    </submittedName>
</protein>
<feature type="non-terminal residue" evidence="1">
    <location>
        <position position="1"/>
    </location>
</feature>
<dbReference type="AlphaFoldDB" id="A0A819NUF7"/>
<accession>A0A819NUF7</accession>
<evidence type="ECO:0000313" key="2">
    <source>
        <dbReference type="Proteomes" id="UP000663823"/>
    </source>
</evidence>
<reference evidence="1" key="1">
    <citation type="submission" date="2021-02" db="EMBL/GenBank/DDBJ databases">
        <authorList>
            <person name="Nowell W R."/>
        </authorList>
    </citation>
    <scope>NUCLEOTIDE SEQUENCE</scope>
</reference>
<gene>
    <name evidence="1" type="ORF">OTI717_LOCUS28950</name>
</gene>
<proteinExistence type="predicted"/>
<evidence type="ECO:0000313" key="1">
    <source>
        <dbReference type="EMBL" id="CAF3999893.1"/>
    </source>
</evidence>